<evidence type="ECO:0000313" key="1">
    <source>
        <dbReference type="EMBL" id="GAU26668.1"/>
    </source>
</evidence>
<name>A0A2Z6M5T9_TRISU</name>
<reference evidence="2" key="1">
    <citation type="journal article" date="2017" name="Front. Plant Sci.">
        <title>Climate Clever Clovers: New Paradigm to Reduce the Environmental Footprint of Ruminants by Breeding Low Methanogenic Forages Utilizing Haplotype Variation.</title>
        <authorList>
            <person name="Kaur P."/>
            <person name="Appels R."/>
            <person name="Bayer P.E."/>
            <person name="Keeble-Gagnere G."/>
            <person name="Wang J."/>
            <person name="Hirakawa H."/>
            <person name="Shirasawa K."/>
            <person name="Vercoe P."/>
            <person name="Stefanova K."/>
            <person name="Durmic Z."/>
            <person name="Nichols P."/>
            <person name="Revell C."/>
            <person name="Isobe S.N."/>
            <person name="Edwards D."/>
            <person name="Erskine W."/>
        </authorList>
    </citation>
    <scope>NUCLEOTIDE SEQUENCE [LARGE SCALE GENOMIC DNA]</scope>
    <source>
        <strain evidence="2">cv. Daliak</strain>
    </source>
</reference>
<accession>A0A2Z6M5T9</accession>
<evidence type="ECO:0000313" key="2">
    <source>
        <dbReference type="Proteomes" id="UP000242715"/>
    </source>
</evidence>
<protein>
    <submittedName>
        <fullName evidence="1">Uncharacterized protein</fullName>
    </submittedName>
</protein>
<dbReference type="AlphaFoldDB" id="A0A2Z6M5T9"/>
<organism evidence="1 2">
    <name type="scientific">Trifolium subterraneum</name>
    <name type="common">Subterranean clover</name>
    <dbReference type="NCBI Taxonomy" id="3900"/>
    <lineage>
        <taxon>Eukaryota</taxon>
        <taxon>Viridiplantae</taxon>
        <taxon>Streptophyta</taxon>
        <taxon>Embryophyta</taxon>
        <taxon>Tracheophyta</taxon>
        <taxon>Spermatophyta</taxon>
        <taxon>Magnoliopsida</taxon>
        <taxon>eudicotyledons</taxon>
        <taxon>Gunneridae</taxon>
        <taxon>Pentapetalae</taxon>
        <taxon>rosids</taxon>
        <taxon>fabids</taxon>
        <taxon>Fabales</taxon>
        <taxon>Fabaceae</taxon>
        <taxon>Papilionoideae</taxon>
        <taxon>50 kb inversion clade</taxon>
        <taxon>NPAAA clade</taxon>
        <taxon>Hologalegina</taxon>
        <taxon>IRL clade</taxon>
        <taxon>Trifolieae</taxon>
        <taxon>Trifolium</taxon>
    </lineage>
</organism>
<dbReference type="Proteomes" id="UP000242715">
    <property type="component" value="Unassembled WGS sequence"/>
</dbReference>
<keyword evidence="2" id="KW-1185">Reference proteome</keyword>
<dbReference type="EMBL" id="DF973340">
    <property type="protein sequence ID" value="GAU26668.1"/>
    <property type="molecule type" value="Genomic_DNA"/>
</dbReference>
<sequence length="211" mass="24135">MIRARLLSSHLIRNACKSVYDEGVFDRTLNSGLCTLSRVIRGGGGGSFSPSEHGTVNLNNNNQVSDADFQKGFESWCQSRGRTFSSEEDKRQEFQWFCDNYPYGRCFSLGGLPMSRSGVIDLLRGTRIHGRDPKKAKEIWLKMWREADCDEHDEENDLTMDEFIELVDKRCFGTAHMSPHETTIDGKTFDIQDFCTTFIPDLEENHKSRFG</sequence>
<gene>
    <name evidence="1" type="ORF">TSUD_314450</name>
</gene>
<proteinExistence type="predicted"/>